<sequence>MQKLHIIISSVHELIENHYPNIRMASRKPSRGGGPARGGGTSGSGAKKVAGSTGGTGTGGEEEGNPSLGPAKPPPVQGVPEERVDPSNVSFIVSKEEAFAFLKITDENRERIEIQGKVFWPTDCADSELSKQAWRTRLAMYANTGVISETAPAMMVDPVFVKLLIAEFKHKRYVSYSRLKRLSVALFDGSTEVGGSVKRAAIAGDPPPPAPDLKLKGVNPERFSVTPSILRKPGGAELDYLGSVFRLADGNKPTDLAADFDKVKQMLSSLNPLVPQTAAAEAQSPIPKIQGAVRQALDLLRTKCKSIAAHNETMIMTISRTATGGVASPPEILAPKLDQVQTNLLDAVHKLQAVVESKGDGTEAVSLIEEVRRLKEENQKLKDSYVAQRSRAEQFLANLRKQREKEVQYVKLERLKVLEGAGFLINNRYDAPAPTLEACDIVVMNKTSQYWTEFDQDRFNGGDHDQKVASMSGWDPTKPETNAPPWATSFNALCPICSTTIGPEGGYSVGTCKFCIYHVGCLQQVLMMGDKLECPQCKVKFNIRLWQAFRLTHKMQELMPELAEDGRDLPRKTPPMTDNELQEWLLKDQLFIAIHYNLFKKIVRLHKQSNESQFRKFMNEKLPQYIDRKAQSWGLTRPDWVEDLKMNVRIIVYPQEGGLGIPPFPLALVETGLHLSDWPSSFWRPTTGDGAGPSRA</sequence>
<keyword evidence="2" id="KW-0175">Coiled coil</keyword>
<evidence type="ECO:0000259" key="4">
    <source>
        <dbReference type="PROSITE" id="PS50089"/>
    </source>
</evidence>
<comment type="caution">
    <text evidence="5">The sequence shown here is derived from an EMBL/GenBank/DDBJ whole genome shotgun (WGS) entry which is preliminary data.</text>
</comment>
<protein>
    <recommendedName>
        <fullName evidence="4">RING-type domain-containing protein</fullName>
    </recommendedName>
</protein>
<keyword evidence="1" id="KW-0862">Zinc</keyword>
<feature type="region of interest" description="Disordered" evidence="3">
    <location>
        <begin position="22"/>
        <end position="83"/>
    </location>
</feature>
<feature type="coiled-coil region" evidence="2">
    <location>
        <begin position="364"/>
        <end position="391"/>
    </location>
</feature>
<feature type="compositionally biased region" description="Gly residues" evidence="3">
    <location>
        <begin position="31"/>
        <end position="43"/>
    </location>
</feature>
<dbReference type="EMBL" id="JBJQOH010000002">
    <property type="protein sequence ID" value="KAL3696191.1"/>
    <property type="molecule type" value="Genomic_DNA"/>
</dbReference>
<gene>
    <name evidence="5" type="ORF">R1sor_010267</name>
</gene>
<keyword evidence="1" id="KW-0863">Zinc-finger</keyword>
<evidence type="ECO:0000256" key="2">
    <source>
        <dbReference type="SAM" id="Coils"/>
    </source>
</evidence>
<dbReference type="AlphaFoldDB" id="A0ABD3I1K5"/>
<feature type="domain" description="RING-type" evidence="4">
    <location>
        <begin position="494"/>
        <end position="538"/>
    </location>
</feature>
<evidence type="ECO:0000256" key="3">
    <source>
        <dbReference type="SAM" id="MobiDB-lite"/>
    </source>
</evidence>
<keyword evidence="1" id="KW-0479">Metal-binding</keyword>
<organism evidence="5 6">
    <name type="scientific">Riccia sorocarpa</name>
    <dbReference type="NCBI Taxonomy" id="122646"/>
    <lineage>
        <taxon>Eukaryota</taxon>
        <taxon>Viridiplantae</taxon>
        <taxon>Streptophyta</taxon>
        <taxon>Embryophyta</taxon>
        <taxon>Marchantiophyta</taxon>
        <taxon>Marchantiopsida</taxon>
        <taxon>Marchantiidae</taxon>
        <taxon>Marchantiales</taxon>
        <taxon>Ricciaceae</taxon>
        <taxon>Riccia</taxon>
    </lineage>
</organism>
<dbReference type="PROSITE" id="PS50089">
    <property type="entry name" value="ZF_RING_2"/>
    <property type="match status" value="1"/>
</dbReference>
<evidence type="ECO:0000313" key="6">
    <source>
        <dbReference type="Proteomes" id="UP001633002"/>
    </source>
</evidence>
<evidence type="ECO:0000313" key="5">
    <source>
        <dbReference type="EMBL" id="KAL3696191.1"/>
    </source>
</evidence>
<dbReference type="GO" id="GO:0008270">
    <property type="term" value="F:zinc ion binding"/>
    <property type="evidence" value="ECO:0007669"/>
    <property type="project" value="UniProtKB-KW"/>
</dbReference>
<proteinExistence type="predicted"/>
<reference evidence="5 6" key="1">
    <citation type="submission" date="2024-09" db="EMBL/GenBank/DDBJ databases">
        <title>Chromosome-scale assembly of Riccia sorocarpa.</title>
        <authorList>
            <person name="Paukszto L."/>
        </authorList>
    </citation>
    <scope>NUCLEOTIDE SEQUENCE [LARGE SCALE GENOMIC DNA]</scope>
    <source>
        <strain evidence="5">LP-2024</strain>
        <tissue evidence="5">Aerial parts of the thallus</tissue>
    </source>
</reference>
<dbReference type="SUPFAM" id="SSF57850">
    <property type="entry name" value="RING/U-box"/>
    <property type="match status" value="1"/>
</dbReference>
<keyword evidence="6" id="KW-1185">Reference proteome</keyword>
<accession>A0ABD3I1K5</accession>
<name>A0ABD3I1K5_9MARC</name>
<evidence type="ECO:0000256" key="1">
    <source>
        <dbReference type="PROSITE-ProRule" id="PRU00175"/>
    </source>
</evidence>
<dbReference type="InterPro" id="IPR001841">
    <property type="entry name" value="Znf_RING"/>
</dbReference>
<dbReference type="Proteomes" id="UP001633002">
    <property type="component" value="Unassembled WGS sequence"/>
</dbReference>